<dbReference type="InterPro" id="IPR018181">
    <property type="entry name" value="Heat_shock_70_CS"/>
</dbReference>
<dbReference type="GO" id="GO:0005524">
    <property type="term" value="F:ATP binding"/>
    <property type="evidence" value="ECO:0007669"/>
    <property type="project" value="UniProtKB-KW"/>
</dbReference>
<reference evidence="7" key="1">
    <citation type="submission" date="2017-11" db="EMBL/GenBank/DDBJ databases">
        <authorList>
            <person name="Watanabe M."/>
            <person name="Kojima H."/>
        </authorList>
    </citation>
    <scope>NUCLEOTIDE SEQUENCE [LARGE SCALE GENOMIC DNA]</scope>
    <source>
        <strain evidence="7">Tokyo 01</strain>
    </source>
</reference>
<evidence type="ECO:0000256" key="2">
    <source>
        <dbReference type="ARBA" id="ARBA00022741"/>
    </source>
</evidence>
<dbReference type="Gene3D" id="3.30.420.40">
    <property type="match status" value="2"/>
</dbReference>
<dbReference type="RefSeq" id="WP_124329278.1">
    <property type="nucleotide sequence ID" value="NZ_BEXT01000001.1"/>
</dbReference>
<evidence type="ECO:0000256" key="4">
    <source>
        <dbReference type="ARBA" id="ARBA00023186"/>
    </source>
</evidence>
<dbReference type="CDD" id="cd24029">
    <property type="entry name" value="ASKHA_NBD_HSP70_DnaK_HscA_HscC"/>
    <property type="match status" value="1"/>
</dbReference>
<evidence type="ECO:0000256" key="3">
    <source>
        <dbReference type="ARBA" id="ARBA00022840"/>
    </source>
</evidence>
<dbReference type="Proteomes" id="UP000288096">
    <property type="component" value="Unassembled WGS sequence"/>
</dbReference>
<keyword evidence="4" id="KW-0143">Chaperone</keyword>
<dbReference type="InterPro" id="IPR043129">
    <property type="entry name" value="ATPase_NBD"/>
</dbReference>
<dbReference type="InterPro" id="IPR013126">
    <property type="entry name" value="Hsp_70_fam"/>
</dbReference>
<dbReference type="Pfam" id="PF00012">
    <property type="entry name" value="HSP70"/>
    <property type="match status" value="3"/>
</dbReference>
<dbReference type="Gene3D" id="3.90.640.10">
    <property type="entry name" value="Actin, Chain A, domain 4"/>
    <property type="match status" value="1"/>
</dbReference>
<reference evidence="7" key="2">
    <citation type="submission" date="2019-01" db="EMBL/GenBank/DDBJ databases">
        <title>Genome sequence of Desulfonema ishimotonii strain Tokyo 01.</title>
        <authorList>
            <person name="Fukui M."/>
        </authorList>
    </citation>
    <scope>NUCLEOTIDE SEQUENCE [LARGE SCALE GENOMIC DNA]</scope>
    <source>
        <strain evidence="7">Tokyo 01</strain>
    </source>
</reference>
<proteinExistence type="inferred from homology"/>
<evidence type="ECO:0000256" key="1">
    <source>
        <dbReference type="ARBA" id="ARBA00007381"/>
    </source>
</evidence>
<dbReference type="SUPFAM" id="SSF100920">
    <property type="entry name" value="Heat shock protein 70kD (HSP70), peptide-binding domain"/>
    <property type="match status" value="1"/>
</dbReference>
<comment type="caution">
    <text evidence="6">The sequence shown here is derived from an EMBL/GenBank/DDBJ whole genome shotgun (WGS) entry which is preliminary data.</text>
</comment>
<gene>
    <name evidence="6" type="ORF">DENIS_3032</name>
</gene>
<dbReference type="FunFam" id="3.30.420.40:FF:000071">
    <property type="entry name" value="Molecular chaperone DnaK"/>
    <property type="match status" value="1"/>
</dbReference>
<organism evidence="6 7">
    <name type="scientific">Desulfonema ishimotonii</name>
    <dbReference type="NCBI Taxonomy" id="45657"/>
    <lineage>
        <taxon>Bacteria</taxon>
        <taxon>Pseudomonadati</taxon>
        <taxon>Thermodesulfobacteriota</taxon>
        <taxon>Desulfobacteria</taxon>
        <taxon>Desulfobacterales</taxon>
        <taxon>Desulfococcaceae</taxon>
        <taxon>Desulfonema</taxon>
    </lineage>
</organism>
<name>A0A401FYM4_9BACT</name>
<keyword evidence="7" id="KW-1185">Reference proteome</keyword>
<evidence type="ECO:0000256" key="5">
    <source>
        <dbReference type="RuleBase" id="RU003322"/>
    </source>
</evidence>
<dbReference type="Gene3D" id="2.60.34.10">
    <property type="entry name" value="Substrate Binding Domain Of DNAk, Chain A, domain 1"/>
    <property type="match status" value="1"/>
</dbReference>
<dbReference type="EMBL" id="BEXT01000001">
    <property type="protein sequence ID" value="GBC62069.1"/>
    <property type="molecule type" value="Genomic_DNA"/>
</dbReference>
<dbReference type="PRINTS" id="PR00301">
    <property type="entry name" value="HEATSHOCK70"/>
</dbReference>
<keyword evidence="3 5" id="KW-0067">ATP-binding</keyword>
<dbReference type="PROSITE" id="PS00297">
    <property type="entry name" value="HSP70_1"/>
    <property type="match status" value="1"/>
</dbReference>
<dbReference type="OrthoDB" id="9766019at2"/>
<accession>A0A401FYM4</accession>
<protein>
    <submittedName>
        <fullName evidence="6">Hsp70 family protein</fullName>
    </submittedName>
</protein>
<dbReference type="SUPFAM" id="SSF53067">
    <property type="entry name" value="Actin-like ATPase domain"/>
    <property type="match status" value="2"/>
</dbReference>
<evidence type="ECO:0000313" key="7">
    <source>
        <dbReference type="Proteomes" id="UP000288096"/>
    </source>
</evidence>
<dbReference type="PROSITE" id="PS00329">
    <property type="entry name" value="HSP70_2"/>
    <property type="match status" value="1"/>
</dbReference>
<comment type="similarity">
    <text evidence="1 5">Belongs to the heat shock protein 70 family.</text>
</comment>
<dbReference type="FunFam" id="3.90.640.10:FF:000003">
    <property type="entry name" value="Molecular chaperone DnaK"/>
    <property type="match status" value="1"/>
</dbReference>
<dbReference type="InterPro" id="IPR029047">
    <property type="entry name" value="HSP70_peptide-bd_sf"/>
</dbReference>
<evidence type="ECO:0000313" key="6">
    <source>
        <dbReference type="EMBL" id="GBC62069.1"/>
    </source>
</evidence>
<dbReference type="GO" id="GO:0140662">
    <property type="term" value="F:ATP-dependent protein folding chaperone"/>
    <property type="evidence" value="ECO:0007669"/>
    <property type="project" value="InterPro"/>
</dbReference>
<sequence length="557" mass="61486">MSKTIKQIFGIDLGTTYSSIACVDEYGKAVVIPNAENQRVTPSVVFFDAGNIVVGDVAKESAKIYPDDVVSFVKRSMGEPNFLFEHNSKSYRAEEISSFIIRKIVQDAEESLGIKGIRDVVITCPAYFGINEREATRRAGEIAGFNVRQIINEPTAAAIAYGSMESQKKSVVLVYDLGGGTFDITMIDVKPNDSIEVICTGGDHNLGGKDWDDRIVAHLVQEFQSATGSDEDILEDPDTCQDLQLSAEKAKKILSQREKTPVLITHGGERVKVILERTVFESVTQDLLERTISLTHEMLQEARKKGYETFDEIILVGGSSRMPQVGGRIEQEFDVASRLFDPDESVAKGAAFYGWKLFLQEEVREKISQKTGHAIDDLDDLGDLDLDGVLGEVEQLVADDTGYALTDVQRAKMKIKNVTSKSFGVIAHDADDREIVYNLILRNTDVPIVTTRSFGTAIANQSAASIQIMENENSDIITRPEHAITIGTAVLNLPSDLKEDTPIEITFKLNEEGRLEINAEETSETRRSVHVTIETQSVIQGEELEKAKARTKETVVS</sequence>
<dbReference type="AlphaFoldDB" id="A0A401FYM4"/>
<keyword evidence="2 5" id="KW-0547">Nucleotide-binding</keyword>
<dbReference type="PANTHER" id="PTHR19375">
    <property type="entry name" value="HEAT SHOCK PROTEIN 70KDA"/>
    <property type="match status" value="1"/>
</dbReference>